<name>A0AAD8W7A3_LOLMU</name>
<evidence type="ECO:0000256" key="1">
    <source>
        <dbReference type="ARBA" id="ARBA00022630"/>
    </source>
</evidence>
<sequence>MLPLQDSILVLESILLKDKDPNYPVFTVKVPRDVGFVTDAPADIFFIAYEDIFKLFHARRLDYNLRHALRTHLHCPEVFSCHLFRLVRKRRTTRIRGVLDDALEGYFKKGGAFKEKAECFRDDGKHKFKHVFEFPCVKQPENSTLDAFYVMHHLKGFVRDSQNLRLPSALRGWAEKLARINDDDLREDFQDTRSSYHISSFKDVTTGGGPLHQGRALCKRDIEHRLKAQGDTRTWITKDLYKPFPEPCTCQGVIALNMEDGTLHRFRSRNTIIATGGYGRAYFSATSAHTCTGDGNAMVARAGLPLQDLEFVQFHPTGIYGAGCLITEGASAEGGILRNSEGEKFMYCRYAPVKGDLATRDIVARSMSRKAIVARSMTMEIREGRGVGPLKDHIYLQLNHLPPEILKERFPGISETAAIFAGVDVTKEPIPVLPTAHYNMGGIPTNYHGELRLAKKAGALMLGKISRYWEDEKVRLDYRPVHMNTLDDEVQAFPPKVRSY</sequence>
<feature type="active site" description="Proton acceptor" evidence="3">
    <location>
        <position position="360"/>
    </location>
</feature>
<evidence type="ECO:0000256" key="3">
    <source>
        <dbReference type="PIRSR" id="PIRSR630664-50"/>
    </source>
</evidence>
<dbReference type="SUPFAM" id="SSF51905">
    <property type="entry name" value="FAD/NAD(P)-binding domain"/>
    <property type="match status" value="1"/>
</dbReference>
<evidence type="ECO:0000256" key="2">
    <source>
        <dbReference type="ARBA" id="ARBA00023002"/>
    </source>
</evidence>
<dbReference type="FunFam" id="3.90.700.10:FF:000013">
    <property type="entry name" value="Succinate dehydrogenase [ubiquinone] flavoprotein subunit 1 mitochondrial"/>
    <property type="match status" value="1"/>
</dbReference>
<dbReference type="InterPro" id="IPR030664">
    <property type="entry name" value="SdhA/FrdA/AprA"/>
</dbReference>
<accession>A0AAD8W7A3</accession>
<evidence type="ECO:0000313" key="6">
    <source>
        <dbReference type="Proteomes" id="UP001231189"/>
    </source>
</evidence>
<dbReference type="SUPFAM" id="SSF56425">
    <property type="entry name" value="Succinate dehydrogenase/fumarate reductase flavoprotein, catalytic domain"/>
    <property type="match status" value="1"/>
</dbReference>
<feature type="domain" description="FAD-dependent oxidoreductase 2 FAD-binding" evidence="4">
    <location>
        <begin position="209"/>
        <end position="451"/>
    </location>
</feature>
<dbReference type="AlphaFoldDB" id="A0AAD8W7A3"/>
<proteinExistence type="predicted"/>
<reference evidence="5" key="1">
    <citation type="submission" date="2023-07" db="EMBL/GenBank/DDBJ databases">
        <title>A chromosome-level genome assembly of Lolium multiflorum.</title>
        <authorList>
            <person name="Chen Y."/>
            <person name="Copetti D."/>
            <person name="Kolliker R."/>
            <person name="Studer B."/>
        </authorList>
    </citation>
    <scope>NUCLEOTIDE SEQUENCE</scope>
    <source>
        <strain evidence="5">02402/16</strain>
        <tissue evidence="5">Leaf</tissue>
    </source>
</reference>
<dbReference type="InterPro" id="IPR036188">
    <property type="entry name" value="FAD/NAD-bd_sf"/>
</dbReference>
<dbReference type="PANTHER" id="PTHR11632">
    <property type="entry name" value="SUCCINATE DEHYDROGENASE 2 FLAVOPROTEIN SUBUNIT"/>
    <property type="match status" value="1"/>
</dbReference>
<dbReference type="EMBL" id="JAUUTY010000004">
    <property type="protein sequence ID" value="KAK1643744.1"/>
    <property type="molecule type" value="Genomic_DNA"/>
</dbReference>
<dbReference type="Proteomes" id="UP001231189">
    <property type="component" value="Unassembled WGS sequence"/>
</dbReference>
<evidence type="ECO:0000313" key="5">
    <source>
        <dbReference type="EMBL" id="KAK1643744.1"/>
    </source>
</evidence>
<dbReference type="InterPro" id="IPR003953">
    <property type="entry name" value="FAD-dep_OxRdtase_2_FAD-bd"/>
</dbReference>
<dbReference type="InterPro" id="IPR027477">
    <property type="entry name" value="Succ_DH/fumarate_Rdtase_cat_sf"/>
</dbReference>
<comment type="caution">
    <text evidence="5">The sequence shown here is derived from an EMBL/GenBank/DDBJ whole genome shotgun (WGS) entry which is preliminary data.</text>
</comment>
<protein>
    <recommendedName>
        <fullName evidence="4">FAD-dependent oxidoreductase 2 FAD-binding domain-containing protein</fullName>
    </recommendedName>
</protein>
<keyword evidence="6" id="KW-1185">Reference proteome</keyword>
<dbReference type="Pfam" id="PF00890">
    <property type="entry name" value="FAD_binding_2"/>
    <property type="match status" value="1"/>
</dbReference>
<keyword evidence="1" id="KW-0285">Flavoprotein</keyword>
<gene>
    <name evidence="5" type="ORF">QYE76_061549</name>
</gene>
<dbReference type="GO" id="GO:0009055">
    <property type="term" value="F:electron transfer activity"/>
    <property type="evidence" value="ECO:0007669"/>
    <property type="project" value="TreeGrafter"/>
</dbReference>
<dbReference type="GO" id="GO:0005739">
    <property type="term" value="C:mitochondrion"/>
    <property type="evidence" value="ECO:0007669"/>
    <property type="project" value="GOC"/>
</dbReference>
<keyword evidence="2" id="KW-0560">Oxidoreductase</keyword>
<organism evidence="5 6">
    <name type="scientific">Lolium multiflorum</name>
    <name type="common">Italian ryegrass</name>
    <name type="synonym">Lolium perenne subsp. multiflorum</name>
    <dbReference type="NCBI Taxonomy" id="4521"/>
    <lineage>
        <taxon>Eukaryota</taxon>
        <taxon>Viridiplantae</taxon>
        <taxon>Streptophyta</taxon>
        <taxon>Embryophyta</taxon>
        <taxon>Tracheophyta</taxon>
        <taxon>Spermatophyta</taxon>
        <taxon>Magnoliopsida</taxon>
        <taxon>Liliopsida</taxon>
        <taxon>Poales</taxon>
        <taxon>Poaceae</taxon>
        <taxon>BOP clade</taxon>
        <taxon>Pooideae</taxon>
        <taxon>Poodae</taxon>
        <taxon>Poeae</taxon>
        <taxon>Poeae Chloroplast Group 2 (Poeae type)</taxon>
        <taxon>Loliodinae</taxon>
        <taxon>Loliinae</taxon>
        <taxon>Lolium</taxon>
    </lineage>
</organism>
<dbReference type="Gene3D" id="3.90.700.10">
    <property type="entry name" value="Succinate dehydrogenase/fumarate reductase flavoprotein, catalytic domain"/>
    <property type="match status" value="1"/>
</dbReference>
<dbReference type="GO" id="GO:0006121">
    <property type="term" value="P:mitochondrial electron transport, succinate to ubiquinone"/>
    <property type="evidence" value="ECO:0007669"/>
    <property type="project" value="TreeGrafter"/>
</dbReference>
<dbReference type="Gene3D" id="3.50.50.60">
    <property type="entry name" value="FAD/NAD(P)-binding domain"/>
    <property type="match status" value="1"/>
</dbReference>
<evidence type="ECO:0000259" key="4">
    <source>
        <dbReference type="Pfam" id="PF00890"/>
    </source>
</evidence>
<dbReference type="Gene3D" id="4.10.80.40">
    <property type="entry name" value="succinate dehydrogenase protein domain"/>
    <property type="match status" value="1"/>
</dbReference>
<dbReference type="GO" id="GO:0008177">
    <property type="term" value="F:succinate dehydrogenase (quinone) activity"/>
    <property type="evidence" value="ECO:0007669"/>
    <property type="project" value="TreeGrafter"/>
</dbReference>
<dbReference type="PANTHER" id="PTHR11632:SF84">
    <property type="entry name" value="SUCCINATE DEHYDROGENASE [UBIQUINONE] FLAVOPROTEIN SUBUNIT, MITOCHONDRIAL"/>
    <property type="match status" value="1"/>
</dbReference>
<dbReference type="GO" id="GO:0050660">
    <property type="term" value="F:flavin adenine dinucleotide binding"/>
    <property type="evidence" value="ECO:0007669"/>
    <property type="project" value="TreeGrafter"/>
</dbReference>